<dbReference type="EMBL" id="BKCG01000001">
    <property type="protein sequence ID" value="GER58773.1"/>
    <property type="molecule type" value="Genomic_DNA"/>
</dbReference>
<evidence type="ECO:0000313" key="1">
    <source>
        <dbReference type="EMBL" id="GER58773.1"/>
    </source>
</evidence>
<sequence>MSGTPFGISPVILKLKRVPNIFKQRNKNQFNISTESLCALYPKTLKQIHCMGWNTTIANPKQR</sequence>
<gene>
    <name evidence="1" type="ORF">ULMA_08810</name>
</gene>
<dbReference type="Proteomes" id="UP000326509">
    <property type="component" value="Unassembled WGS sequence"/>
</dbReference>
<keyword evidence="2" id="KW-1185">Reference proteome</keyword>
<evidence type="ECO:0000313" key="2">
    <source>
        <dbReference type="Proteomes" id="UP000326509"/>
    </source>
</evidence>
<name>A0A5J4IZ63_9FLAO</name>
<organism evidence="1 2">
    <name type="scientific">Patiriisocius marinus</name>
    <dbReference type="NCBI Taxonomy" id="1397112"/>
    <lineage>
        <taxon>Bacteria</taxon>
        <taxon>Pseudomonadati</taxon>
        <taxon>Bacteroidota</taxon>
        <taxon>Flavobacteriia</taxon>
        <taxon>Flavobacteriales</taxon>
        <taxon>Flavobacteriaceae</taxon>
        <taxon>Patiriisocius</taxon>
    </lineage>
</organism>
<proteinExistence type="predicted"/>
<comment type="caution">
    <text evidence="1">The sequence shown here is derived from an EMBL/GenBank/DDBJ whole genome shotgun (WGS) entry which is preliminary data.</text>
</comment>
<reference evidence="1 2" key="1">
    <citation type="submission" date="2019-08" db="EMBL/GenBank/DDBJ databases">
        <title>Draft genome sequence of Ulvibacter marinus type strain NBRC 109484.</title>
        <authorList>
            <person name="Kawano K."/>
            <person name="Ushijima N."/>
            <person name="Kihara M."/>
            <person name="Itoh H."/>
        </authorList>
    </citation>
    <scope>NUCLEOTIDE SEQUENCE [LARGE SCALE GENOMIC DNA]</scope>
    <source>
        <strain evidence="1 2">NBRC 109484</strain>
    </source>
</reference>
<dbReference type="AlphaFoldDB" id="A0A5J4IZ63"/>
<protein>
    <submittedName>
        <fullName evidence="1">Uncharacterized protein</fullName>
    </submittedName>
</protein>
<accession>A0A5J4IZ63</accession>